<feature type="region of interest" description="Disordered" evidence="1">
    <location>
        <begin position="89"/>
        <end position="124"/>
    </location>
</feature>
<protein>
    <submittedName>
        <fullName evidence="2">Uncharacterized protein</fullName>
    </submittedName>
</protein>
<dbReference type="EMBL" id="JAWDGP010006072">
    <property type="protein sequence ID" value="KAK3747815.1"/>
    <property type="molecule type" value="Genomic_DNA"/>
</dbReference>
<proteinExistence type="predicted"/>
<keyword evidence="3" id="KW-1185">Reference proteome</keyword>
<organism evidence="2 3">
    <name type="scientific">Elysia crispata</name>
    <name type="common">lettuce slug</name>
    <dbReference type="NCBI Taxonomy" id="231223"/>
    <lineage>
        <taxon>Eukaryota</taxon>
        <taxon>Metazoa</taxon>
        <taxon>Spiralia</taxon>
        <taxon>Lophotrochozoa</taxon>
        <taxon>Mollusca</taxon>
        <taxon>Gastropoda</taxon>
        <taxon>Heterobranchia</taxon>
        <taxon>Euthyneura</taxon>
        <taxon>Panpulmonata</taxon>
        <taxon>Sacoglossa</taxon>
        <taxon>Placobranchoidea</taxon>
        <taxon>Plakobranchidae</taxon>
        <taxon>Elysia</taxon>
    </lineage>
</organism>
<comment type="caution">
    <text evidence="2">The sequence shown here is derived from an EMBL/GenBank/DDBJ whole genome shotgun (WGS) entry which is preliminary data.</text>
</comment>
<reference evidence="2" key="1">
    <citation type="journal article" date="2023" name="G3 (Bethesda)">
        <title>A reference genome for the long-term kleptoplast-retaining sea slug Elysia crispata morphotype clarki.</title>
        <authorList>
            <person name="Eastman K.E."/>
            <person name="Pendleton A.L."/>
            <person name="Shaikh M.A."/>
            <person name="Suttiyut T."/>
            <person name="Ogas R."/>
            <person name="Tomko P."/>
            <person name="Gavelis G."/>
            <person name="Widhalm J.R."/>
            <person name="Wisecaver J.H."/>
        </authorList>
    </citation>
    <scope>NUCLEOTIDE SEQUENCE</scope>
    <source>
        <strain evidence="2">ECLA1</strain>
    </source>
</reference>
<feature type="region of interest" description="Disordered" evidence="1">
    <location>
        <begin position="1"/>
        <end position="41"/>
    </location>
</feature>
<dbReference type="AlphaFoldDB" id="A0AAE0YJ49"/>
<name>A0AAE0YJ49_9GAST</name>
<accession>A0AAE0YJ49</accession>
<evidence type="ECO:0000313" key="2">
    <source>
        <dbReference type="EMBL" id="KAK3747815.1"/>
    </source>
</evidence>
<dbReference type="Proteomes" id="UP001283361">
    <property type="component" value="Unassembled WGS sequence"/>
</dbReference>
<evidence type="ECO:0000256" key="1">
    <source>
        <dbReference type="SAM" id="MobiDB-lite"/>
    </source>
</evidence>
<evidence type="ECO:0000313" key="3">
    <source>
        <dbReference type="Proteomes" id="UP001283361"/>
    </source>
</evidence>
<feature type="compositionally biased region" description="Basic and acidic residues" evidence="1">
    <location>
        <begin position="15"/>
        <end position="27"/>
    </location>
</feature>
<sequence length="124" mass="13412">MKSPEGKRPGIVKPSRSEERPPLRGERIPSPLRGDAKGFAPDLEGVSLGIAPYREIVKIFRTKIDPPAGGCVRLCEGVPRLMVAPLQEGRDWGIGKALPRSGKDPPKGGMPRGPPSNLWREASK</sequence>
<gene>
    <name evidence="2" type="ORF">RRG08_057359</name>
</gene>